<protein>
    <submittedName>
        <fullName evidence="9">Dihydrolipoyl dehydrogenase</fullName>
    </submittedName>
</protein>
<accession>A0A1V3NAR3</accession>
<dbReference type="InterPro" id="IPR004099">
    <property type="entry name" value="Pyr_nucl-diS_OxRdtase_dimer"/>
</dbReference>
<dbReference type="Gene3D" id="3.30.390.30">
    <property type="match status" value="1"/>
</dbReference>
<keyword evidence="10" id="KW-1185">Reference proteome</keyword>
<name>A0A1V3NAR3_9GAMM</name>
<dbReference type="PANTHER" id="PTHR43014">
    <property type="entry name" value="MERCURIC REDUCTASE"/>
    <property type="match status" value="1"/>
</dbReference>
<feature type="binding site" evidence="5">
    <location>
        <begin position="177"/>
        <end position="184"/>
    </location>
    <ligand>
        <name>NAD(+)</name>
        <dbReference type="ChEBI" id="CHEBI:57540"/>
    </ligand>
</feature>
<dbReference type="AlphaFoldDB" id="A0A1V3NAR3"/>
<evidence type="ECO:0000259" key="7">
    <source>
        <dbReference type="Pfam" id="PF02852"/>
    </source>
</evidence>
<dbReference type="STRING" id="108003.B1C78_15795"/>
<dbReference type="GO" id="GO:0050660">
    <property type="term" value="F:flavin adenine dinucleotide binding"/>
    <property type="evidence" value="ECO:0007669"/>
    <property type="project" value="TreeGrafter"/>
</dbReference>
<keyword evidence="5" id="KW-0547">Nucleotide-binding</keyword>
<dbReference type="InterPro" id="IPR036188">
    <property type="entry name" value="FAD/NAD-bd_sf"/>
</dbReference>
<proteinExistence type="inferred from homology"/>
<dbReference type="PRINTS" id="PR00368">
    <property type="entry name" value="FADPNR"/>
</dbReference>
<evidence type="ECO:0000256" key="6">
    <source>
        <dbReference type="PIRSR" id="PIRSR000350-4"/>
    </source>
</evidence>
<comment type="similarity">
    <text evidence="1">Belongs to the class-I pyridine nucleotide-disulfide oxidoreductase family.</text>
</comment>
<evidence type="ECO:0000256" key="5">
    <source>
        <dbReference type="PIRSR" id="PIRSR000350-3"/>
    </source>
</evidence>
<feature type="domain" description="FAD/NAD(P)-binding" evidence="8">
    <location>
        <begin position="6"/>
        <end position="317"/>
    </location>
</feature>
<dbReference type="PRINTS" id="PR00411">
    <property type="entry name" value="PNDRDTASEI"/>
</dbReference>
<dbReference type="NCBIfam" id="NF004939">
    <property type="entry name" value="PRK06292.1-1"/>
    <property type="match status" value="1"/>
</dbReference>
<dbReference type="OrthoDB" id="9800167at2"/>
<dbReference type="InterPro" id="IPR023753">
    <property type="entry name" value="FAD/NAD-binding_dom"/>
</dbReference>
<comment type="caution">
    <text evidence="9">The sequence shown here is derived from an EMBL/GenBank/DDBJ whole genome shotgun (WGS) entry which is preliminary data.</text>
</comment>
<dbReference type="Gene3D" id="3.50.50.60">
    <property type="entry name" value="FAD/NAD(P)-binding domain"/>
    <property type="match status" value="2"/>
</dbReference>
<feature type="binding site" evidence="5">
    <location>
        <position position="261"/>
    </location>
    <ligand>
        <name>NAD(+)</name>
        <dbReference type="ChEBI" id="CHEBI:57540"/>
    </ligand>
</feature>
<dbReference type="Pfam" id="PF07992">
    <property type="entry name" value="Pyr_redox_2"/>
    <property type="match status" value="1"/>
</dbReference>
<dbReference type="SUPFAM" id="SSF55424">
    <property type="entry name" value="FAD/NAD-linked reductases, dimerisation (C-terminal) domain"/>
    <property type="match status" value="1"/>
</dbReference>
<reference evidence="9 10" key="1">
    <citation type="submission" date="2017-02" db="EMBL/GenBank/DDBJ databases">
        <title>Genomic diversity within the haloalkaliphilic genus Thioalkalivibrio.</title>
        <authorList>
            <person name="Ahn A.-C."/>
            <person name="Meier-Kolthoff J."/>
            <person name="Overmars L."/>
            <person name="Richter M."/>
            <person name="Woyke T."/>
            <person name="Sorokin D.Y."/>
            <person name="Muyzer G."/>
        </authorList>
    </citation>
    <scope>NUCLEOTIDE SEQUENCE [LARGE SCALE GENOMIC DNA]</scope>
    <source>
        <strain evidence="9 10">ALJD</strain>
    </source>
</reference>
<sequence>MEKQVDVAIIGAGSAGLFALGQVRKATDSYVLIDGGELGTTCARVGCMPSKAVIQVAEDFHRRTLFGRMGIEGDDALSLNAADAMEHVRDLRDVFVDKVLTNSTDNMGEEFIEGRARFISPTELQVGEDRIRARAVVIATGSRPVVPEPWRAFGDRIITTDDLFELESLPASMAVIGLGTIGLEMGQAMARMGVDVTGIDQLDHIAGLQDPEVQKVAVEIIGKEFPLWLGAGAELTEDNGSLRVSAGGQSVQVERVLAAMGRRPNVEDLDLENLGIELDERGLPPYDPATMQVGNLPVFIAGDVTGELAILHEAAIEGRIAGFNAARREPEGFARQTPLAINYCDPNIAVVGRAWNELDAERTAVGEVKLGPLGRALIMGRNKGMMRVYADREDGRLLGASLIAPRGEHIAHQLAWSIQQGLTVFDLLRMPFYHPSIEEGLQSALYDLAGKIERQPDLPVELRRA</sequence>
<feature type="binding site" evidence="5">
    <location>
        <position position="51"/>
    </location>
    <ligand>
        <name>FAD</name>
        <dbReference type="ChEBI" id="CHEBI:57692"/>
    </ligand>
</feature>
<keyword evidence="2" id="KW-0285">Flavoprotein</keyword>
<keyword evidence="3 5" id="KW-0274">FAD</keyword>
<gene>
    <name evidence="9" type="ORF">B1C78_15795</name>
</gene>
<feature type="active site" description="Proton acceptor" evidence="4">
    <location>
        <position position="434"/>
    </location>
</feature>
<feature type="binding site" evidence="5">
    <location>
        <position position="303"/>
    </location>
    <ligand>
        <name>FAD</name>
        <dbReference type="ChEBI" id="CHEBI:57692"/>
    </ligand>
</feature>
<dbReference type="SUPFAM" id="SSF51905">
    <property type="entry name" value="FAD/NAD(P)-binding domain"/>
    <property type="match status" value="2"/>
</dbReference>
<evidence type="ECO:0000256" key="4">
    <source>
        <dbReference type="PIRSR" id="PIRSR000350-2"/>
    </source>
</evidence>
<dbReference type="InterPro" id="IPR016156">
    <property type="entry name" value="FAD/NAD-linked_Rdtase_dimer_sf"/>
</dbReference>
<dbReference type="Pfam" id="PF02852">
    <property type="entry name" value="Pyr_redox_dim"/>
    <property type="match status" value="1"/>
</dbReference>
<feature type="domain" description="Pyridine nucleotide-disulphide oxidoreductase dimerisation" evidence="7">
    <location>
        <begin position="342"/>
        <end position="444"/>
    </location>
</feature>
<evidence type="ECO:0000259" key="8">
    <source>
        <dbReference type="Pfam" id="PF07992"/>
    </source>
</evidence>
<evidence type="ECO:0000256" key="2">
    <source>
        <dbReference type="ARBA" id="ARBA00022630"/>
    </source>
</evidence>
<dbReference type="PIRSF" id="PIRSF000350">
    <property type="entry name" value="Mercury_reductase_MerA"/>
    <property type="match status" value="1"/>
</dbReference>
<feature type="binding site" evidence="5">
    <location>
        <begin position="140"/>
        <end position="142"/>
    </location>
    <ligand>
        <name>FAD</name>
        <dbReference type="ChEBI" id="CHEBI:57692"/>
    </ligand>
</feature>
<feature type="disulfide bond" description="Redox-active" evidence="6">
    <location>
        <begin position="42"/>
        <end position="47"/>
    </location>
</feature>
<evidence type="ECO:0000256" key="1">
    <source>
        <dbReference type="ARBA" id="ARBA00007532"/>
    </source>
</evidence>
<dbReference type="InterPro" id="IPR001100">
    <property type="entry name" value="Pyr_nuc-diS_OxRdtase"/>
</dbReference>
<dbReference type="Proteomes" id="UP000189462">
    <property type="component" value="Unassembled WGS sequence"/>
</dbReference>
<dbReference type="GO" id="GO:0003955">
    <property type="term" value="F:NAD(P)H dehydrogenase (quinone) activity"/>
    <property type="evidence" value="ECO:0007669"/>
    <property type="project" value="TreeGrafter"/>
</dbReference>
<comment type="cofactor">
    <cofactor evidence="5">
        <name>FAD</name>
        <dbReference type="ChEBI" id="CHEBI:57692"/>
    </cofactor>
    <text evidence="5">Binds 1 FAD per subunit.</text>
</comment>
<dbReference type="RefSeq" id="WP_077280121.1">
    <property type="nucleotide sequence ID" value="NZ_MVBK01000117.1"/>
</dbReference>
<dbReference type="EMBL" id="MVBK01000117">
    <property type="protein sequence ID" value="OOG21978.1"/>
    <property type="molecule type" value="Genomic_DNA"/>
</dbReference>
<dbReference type="PANTHER" id="PTHR43014:SF4">
    <property type="entry name" value="PYRIDINE NUCLEOTIDE-DISULFIDE OXIDOREDUCTASE RCLA-RELATED"/>
    <property type="match status" value="1"/>
</dbReference>
<evidence type="ECO:0000313" key="10">
    <source>
        <dbReference type="Proteomes" id="UP000189462"/>
    </source>
</evidence>
<keyword evidence="5" id="KW-0520">NAD</keyword>
<evidence type="ECO:0000256" key="3">
    <source>
        <dbReference type="ARBA" id="ARBA00022827"/>
    </source>
</evidence>
<organism evidence="9 10">
    <name type="scientific">Thioalkalivibrio denitrificans</name>
    <dbReference type="NCBI Taxonomy" id="108003"/>
    <lineage>
        <taxon>Bacteria</taxon>
        <taxon>Pseudomonadati</taxon>
        <taxon>Pseudomonadota</taxon>
        <taxon>Gammaproteobacteria</taxon>
        <taxon>Chromatiales</taxon>
        <taxon>Ectothiorhodospiraceae</taxon>
        <taxon>Thioalkalivibrio</taxon>
    </lineage>
</organism>
<evidence type="ECO:0000313" key="9">
    <source>
        <dbReference type="EMBL" id="OOG21978.1"/>
    </source>
</evidence>